<dbReference type="RefSeq" id="WP_193628345.1">
    <property type="nucleotide sequence ID" value="NZ_CP123973.1"/>
</dbReference>
<gene>
    <name evidence="1" type="ORF">QFE45_10745</name>
</gene>
<name>A0AAX3XBJ6_9LACO</name>
<evidence type="ECO:0000313" key="1">
    <source>
        <dbReference type="EMBL" id="WII29737.1"/>
    </source>
</evidence>
<dbReference type="EMBL" id="CP123973">
    <property type="protein sequence ID" value="WII29737.1"/>
    <property type="molecule type" value="Genomic_DNA"/>
</dbReference>
<organism evidence="1 2">
    <name type="scientific">Ligilactobacillus salivarius</name>
    <dbReference type="NCBI Taxonomy" id="1624"/>
    <lineage>
        <taxon>Bacteria</taxon>
        <taxon>Bacillati</taxon>
        <taxon>Bacillota</taxon>
        <taxon>Bacilli</taxon>
        <taxon>Lactobacillales</taxon>
        <taxon>Lactobacillaceae</taxon>
        <taxon>Ligilactobacillus</taxon>
    </lineage>
</organism>
<proteinExistence type="predicted"/>
<accession>A0AAX3XBJ6</accession>
<dbReference type="Proteomes" id="UP001231316">
    <property type="component" value="Plasmid unnamed2"/>
</dbReference>
<dbReference type="AlphaFoldDB" id="A0AAX3XBJ6"/>
<evidence type="ECO:0000313" key="2">
    <source>
        <dbReference type="Proteomes" id="UP001231316"/>
    </source>
</evidence>
<geneLocation type="plasmid" evidence="1 2">
    <name>unnamed2</name>
</geneLocation>
<sequence>MQLVKQNNKQKRIQTVTAWLNIEREGFENPSLNVGDVVEVSGKKYVILHIIASYSDYSSNITYSVVAQDLSVNVKLFDGMELYPTVEGTDKIKAGEFYKTKQCFRFGITDSPEGDFVFTYVLDSVKSTVASQDENSITITTTYRCVPILKQSEINRVIYKEKIKKFKLVRSK</sequence>
<protein>
    <submittedName>
        <fullName evidence="1">Uncharacterized protein</fullName>
    </submittedName>
</protein>
<keyword evidence="1" id="KW-0614">Plasmid</keyword>
<reference evidence="1" key="1">
    <citation type="submission" date="2023-04" db="EMBL/GenBank/DDBJ databases">
        <title>Four porcine-derived lactic acid bacteria strains analyses and their evaluation as potential probiotics based on genomics.</title>
        <authorList>
            <person name="Niu D."/>
        </authorList>
    </citation>
    <scope>NUCLEOTIDE SEQUENCE</scope>
    <source>
        <strain evidence="1">ZSA5</strain>
        <plasmid evidence="1">unnamed2</plasmid>
    </source>
</reference>